<evidence type="ECO:0000313" key="1">
    <source>
        <dbReference type="EMBL" id="CAH8389982.1"/>
    </source>
</evidence>
<reference evidence="1 2" key="1">
    <citation type="submission" date="2022-03" db="EMBL/GenBank/DDBJ databases">
        <authorList>
            <person name="Macdonald S."/>
            <person name="Ahmed S."/>
            <person name="Newling K."/>
        </authorList>
    </citation>
    <scope>NUCLEOTIDE SEQUENCE [LARGE SCALE GENOMIC DNA]</scope>
</reference>
<accession>A0ABC8M193</accession>
<dbReference type="SUPFAM" id="SSF48264">
    <property type="entry name" value="Cytochrome P450"/>
    <property type="match status" value="1"/>
</dbReference>
<evidence type="ECO:0008006" key="3">
    <source>
        <dbReference type="Google" id="ProtNLM"/>
    </source>
</evidence>
<gene>
    <name evidence="1" type="ORF">ERUC_LOCUS42465</name>
</gene>
<dbReference type="EMBL" id="CAKOAT010866265">
    <property type="protein sequence ID" value="CAH8389982.1"/>
    <property type="molecule type" value="Genomic_DNA"/>
</dbReference>
<sequence>MELGAKNGGLDIKETSSKIIIECPAKKVMGDMEPHAAKQVTQCWRCFPRGWFRFSWSIPGNGVYRMLKRCCFITGKKPDDEFTKRDCVEEESIRSGAWGVFKTIFRETEGGSKTMSIENVIEYIFTFFVIANETTPRVFAATIKLINNNPKVKLELQREFK</sequence>
<protein>
    <recommendedName>
        <fullName evidence="3">Cytochrome P450</fullName>
    </recommendedName>
</protein>
<organism evidence="1 2">
    <name type="scientific">Eruca vesicaria subsp. sativa</name>
    <name type="common">Garden rocket</name>
    <name type="synonym">Eruca sativa</name>
    <dbReference type="NCBI Taxonomy" id="29727"/>
    <lineage>
        <taxon>Eukaryota</taxon>
        <taxon>Viridiplantae</taxon>
        <taxon>Streptophyta</taxon>
        <taxon>Embryophyta</taxon>
        <taxon>Tracheophyta</taxon>
        <taxon>Spermatophyta</taxon>
        <taxon>Magnoliopsida</taxon>
        <taxon>eudicotyledons</taxon>
        <taxon>Gunneridae</taxon>
        <taxon>Pentapetalae</taxon>
        <taxon>rosids</taxon>
        <taxon>malvids</taxon>
        <taxon>Brassicales</taxon>
        <taxon>Brassicaceae</taxon>
        <taxon>Brassiceae</taxon>
        <taxon>Eruca</taxon>
    </lineage>
</organism>
<dbReference type="Proteomes" id="UP001642260">
    <property type="component" value="Unassembled WGS sequence"/>
</dbReference>
<name>A0ABC8M193_ERUVS</name>
<dbReference type="AlphaFoldDB" id="A0ABC8M193"/>
<proteinExistence type="predicted"/>
<dbReference type="InterPro" id="IPR036396">
    <property type="entry name" value="Cyt_P450_sf"/>
</dbReference>
<comment type="caution">
    <text evidence="1">The sequence shown here is derived from an EMBL/GenBank/DDBJ whole genome shotgun (WGS) entry which is preliminary data.</text>
</comment>
<evidence type="ECO:0000313" key="2">
    <source>
        <dbReference type="Proteomes" id="UP001642260"/>
    </source>
</evidence>
<keyword evidence="2" id="KW-1185">Reference proteome</keyword>
<dbReference type="Gene3D" id="1.10.630.10">
    <property type="entry name" value="Cytochrome P450"/>
    <property type="match status" value="1"/>
</dbReference>